<dbReference type="EMBL" id="JAUUTY010000007">
    <property type="protein sequence ID" value="KAK1611636.1"/>
    <property type="molecule type" value="Genomic_DNA"/>
</dbReference>
<dbReference type="InterPro" id="IPR036875">
    <property type="entry name" value="Znf_CCHC_sf"/>
</dbReference>
<evidence type="ECO:0000259" key="4">
    <source>
        <dbReference type="PROSITE" id="PS50158"/>
    </source>
</evidence>
<keyword evidence="1" id="KW-0863">Zinc-finger</keyword>
<dbReference type="GO" id="GO:0008270">
    <property type="term" value="F:zinc ion binding"/>
    <property type="evidence" value="ECO:0007669"/>
    <property type="project" value="UniProtKB-KW"/>
</dbReference>
<proteinExistence type="predicted"/>
<evidence type="ECO:0000313" key="6">
    <source>
        <dbReference type="Proteomes" id="UP001231189"/>
    </source>
</evidence>
<reference evidence="5" key="1">
    <citation type="submission" date="2023-07" db="EMBL/GenBank/DDBJ databases">
        <title>A chromosome-level genome assembly of Lolium multiflorum.</title>
        <authorList>
            <person name="Chen Y."/>
            <person name="Copetti D."/>
            <person name="Kolliker R."/>
            <person name="Studer B."/>
        </authorList>
    </citation>
    <scope>NUCLEOTIDE SEQUENCE</scope>
    <source>
        <strain evidence="5">02402/16</strain>
        <tissue evidence="5">Leaf</tissue>
    </source>
</reference>
<feature type="coiled-coil region" evidence="2">
    <location>
        <begin position="31"/>
        <end position="69"/>
    </location>
</feature>
<feature type="region of interest" description="Disordered" evidence="3">
    <location>
        <begin position="324"/>
        <end position="385"/>
    </location>
</feature>
<dbReference type="AlphaFoldDB" id="A0AAD8R0N5"/>
<dbReference type="InterPro" id="IPR001878">
    <property type="entry name" value="Znf_CCHC"/>
</dbReference>
<evidence type="ECO:0000256" key="2">
    <source>
        <dbReference type="SAM" id="Coils"/>
    </source>
</evidence>
<feature type="compositionally biased region" description="Low complexity" evidence="3">
    <location>
        <begin position="710"/>
        <end position="732"/>
    </location>
</feature>
<dbReference type="SMART" id="SM00343">
    <property type="entry name" value="ZnF_C2HC"/>
    <property type="match status" value="1"/>
</dbReference>
<protein>
    <recommendedName>
        <fullName evidence="4">CCHC-type domain-containing protein</fullName>
    </recommendedName>
</protein>
<keyword evidence="6" id="KW-1185">Reference proteome</keyword>
<keyword evidence="1" id="KW-0862">Zinc</keyword>
<dbReference type="Proteomes" id="UP001231189">
    <property type="component" value="Unassembled WGS sequence"/>
</dbReference>
<keyword evidence="1" id="KW-0479">Metal-binding</keyword>
<feature type="compositionally biased region" description="Basic and acidic residues" evidence="3">
    <location>
        <begin position="628"/>
        <end position="638"/>
    </location>
</feature>
<dbReference type="InterPro" id="IPR054722">
    <property type="entry name" value="PolX-like_BBD"/>
</dbReference>
<comment type="caution">
    <text evidence="5">The sequence shown here is derived from an EMBL/GenBank/DDBJ whole genome shotgun (WGS) entry which is preliminary data.</text>
</comment>
<feature type="domain" description="CCHC-type" evidence="4">
    <location>
        <begin position="665"/>
        <end position="680"/>
    </location>
</feature>
<dbReference type="SUPFAM" id="SSF57756">
    <property type="entry name" value="Retrovirus zinc finger-like domains"/>
    <property type="match status" value="1"/>
</dbReference>
<sequence length="796" mass="88794">MGLDSLDSFLTNMKGDTKIHVGALLAQLGVAQDLIEKREKLEREMAFELVNLKEELDDEGNLCMSLEASVIVLEDKNEAIVSRLTKDRDHALELVGDLKKKMLSLEEANKAKDDEDPDSSHDELVDQVTSLRRHNALLLEVNALQEEALDEYYRLFKEKTSCCNHEEEIAALEITKAKLLSLSSKQEESLVECLRMSKEKDTCCDHEEQIAALKRREAKLMEINSMQEETLKEYFPLSKDRACCTHESDITKMENDKRLLMKLDALQEEALMEHFRVNKAKEVQVFDICHPHPEHEDEVNRLKAKVDRLQVQAKYLEGVIEAKDGGKEGSCNEGGVATKPKRKRKRRTKKKMDKKNMETNREGSNASSRRDGVPNSASTGSAGSNNPSHVLFVDYYGHIHARFIGPPKDNDYASGGAKWVVDSGATSHMTGSKDIVVDLVPSLSTVSYGDNTCSKVLGLGKVVVTPDISLVNVLLVETLGYNLLSVHQIAQMASPINFNQFLEKEKLKSNGSNFTDWFRHVRIFLSGGNLQFVLDAPLGDPPAETETDEVKNVYATRKTRYSQVLLCSLEADLQKRFEHHDPHELVNELKAIFETHVAVECYEASKHFFSCMMEEGSSVKRAPSVDGQQDHQFQETRQGKFKKGGKKSATPPMKPKNGPKPDAECYYCKEKGHWKRNCSKYLADLKSGLVKKKKEGPILPRSFQDRRRSGATGAQTLGGAAPPAAPAYGVGPRAPPDLPFRLLKASVTKPPSRATIRKTFRDAANADPISGIQEIASPPERGIISEDSTPPWSPPV</sequence>
<name>A0AAD8R0N5_LOLMU</name>
<feature type="compositionally biased region" description="Low complexity" evidence="3">
    <location>
        <begin position="374"/>
        <end position="385"/>
    </location>
</feature>
<dbReference type="PROSITE" id="PS50158">
    <property type="entry name" value="ZF_CCHC"/>
    <property type="match status" value="1"/>
</dbReference>
<feature type="region of interest" description="Disordered" evidence="3">
    <location>
        <begin position="749"/>
        <end position="796"/>
    </location>
</feature>
<dbReference type="Pfam" id="PF22936">
    <property type="entry name" value="Pol_BBD"/>
    <property type="match status" value="1"/>
</dbReference>
<evidence type="ECO:0000313" key="5">
    <source>
        <dbReference type="EMBL" id="KAK1611636.1"/>
    </source>
</evidence>
<feature type="region of interest" description="Disordered" evidence="3">
    <location>
        <begin position="620"/>
        <end position="659"/>
    </location>
</feature>
<dbReference type="GO" id="GO:0003676">
    <property type="term" value="F:nucleic acid binding"/>
    <property type="evidence" value="ECO:0007669"/>
    <property type="project" value="InterPro"/>
</dbReference>
<keyword evidence="2" id="KW-0175">Coiled coil</keyword>
<organism evidence="5 6">
    <name type="scientific">Lolium multiflorum</name>
    <name type="common">Italian ryegrass</name>
    <name type="synonym">Lolium perenne subsp. multiflorum</name>
    <dbReference type="NCBI Taxonomy" id="4521"/>
    <lineage>
        <taxon>Eukaryota</taxon>
        <taxon>Viridiplantae</taxon>
        <taxon>Streptophyta</taxon>
        <taxon>Embryophyta</taxon>
        <taxon>Tracheophyta</taxon>
        <taxon>Spermatophyta</taxon>
        <taxon>Magnoliopsida</taxon>
        <taxon>Liliopsida</taxon>
        <taxon>Poales</taxon>
        <taxon>Poaceae</taxon>
        <taxon>BOP clade</taxon>
        <taxon>Pooideae</taxon>
        <taxon>Poodae</taxon>
        <taxon>Poeae</taxon>
        <taxon>Poeae Chloroplast Group 2 (Poeae type)</taxon>
        <taxon>Loliodinae</taxon>
        <taxon>Loliinae</taxon>
        <taxon>Lolium</taxon>
    </lineage>
</organism>
<dbReference type="Gene3D" id="4.10.60.10">
    <property type="entry name" value="Zinc finger, CCHC-type"/>
    <property type="match status" value="1"/>
</dbReference>
<evidence type="ECO:0000256" key="3">
    <source>
        <dbReference type="SAM" id="MobiDB-lite"/>
    </source>
</evidence>
<evidence type="ECO:0000256" key="1">
    <source>
        <dbReference type="PROSITE-ProRule" id="PRU00047"/>
    </source>
</evidence>
<accession>A0AAD8R0N5</accession>
<gene>
    <name evidence="5" type="ORF">QYE76_035309</name>
</gene>
<feature type="region of interest" description="Disordered" evidence="3">
    <location>
        <begin position="696"/>
        <end position="733"/>
    </location>
</feature>
<feature type="compositionally biased region" description="Basic residues" evidence="3">
    <location>
        <begin position="339"/>
        <end position="353"/>
    </location>
</feature>